<gene>
    <name evidence="2" type="ORF">IU449_00340</name>
</gene>
<dbReference type="Pfam" id="PF01494">
    <property type="entry name" value="FAD_binding_3"/>
    <property type="match status" value="1"/>
</dbReference>
<evidence type="ECO:0000313" key="3">
    <source>
        <dbReference type="Proteomes" id="UP000707731"/>
    </source>
</evidence>
<dbReference type="PANTHER" id="PTHR42685">
    <property type="entry name" value="GERANYLGERANYL DIPHOSPHATE REDUCTASE"/>
    <property type="match status" value="1"/>
</dbReference>
<dbReference type="PANTHER" id="PTHR42685:SF22">
    <property type="entry name" value="CONDITIONED MEDIUM FACTOR RECEPTOR 1"/>
    <property type="match status" value="1"/>
</dbReference>
<comment type="caution">
    <text evidence="2">The sequence shown here is derived from an EMBL/GenBank/DDBJ whole genome shotgun (WGS) entry which is preliminary data.</text>
</comment>
<keyword evidence="3" id="KW-1185">Reference proteome</keyword>
<keyword evidence="2" id="KW-0560">Oxidoreductase</keyword>
<proteinExistence type="predicted"/>
<sequence length="425" mass="46050">MNDDYDVVIVGAGLAGCTAAILLGRAGLRIALLEAHRNPETYKRLCTSSIRSSALPTMRRAGLDKLIEDAGGVPSHDAYLTPWGWLRAPRTNDRPPHGYNIRRETLDPLARNAAAEVPQVDLLLGARVRNLTRDARGRVDGVEASVHGTDRRLRARLVIGADGRHSKVAEFAGLRAHRSANCRSCVFAYYRNVEVPEDRTLSIWLKMPEIVSIGAMDDGQVVLAGLLDKKQYAAAADKEAALLAAYSGLPDAPDLSNAERVSEVIGYRDYPSITRPRITAPGVALIGDAAMSADPAEGAGLGWALQTAEWLSDAVTRPLLEGTVGGIDAAARKYQRTHRFRLWPHQLQIVDLSKRPELSILMRVLLSAAVQDSWVGARVTKAVTRNASMFTALHPVFVARALFAALRRRLTSRGSGATPVAAQLL</sequence>
<reference evidence="2 3" key="1">
    <citation type="submission" date="2020-10" db="EMBL/GenBank/DDBJ databases">
        <title>Identification of Nocardia species via Next-generation sequencing and recognition of intraspecies genetic diversity.</title>
        <authorList>
            <person name="Li P."/>
            <person name="Li P."/>
            <person name="Lu B."/>
        </authorList>
    </citation>
    <scope>NUCLEOTIDE SEQUENCE [LARGE SCALE GENOMIC DNA]</scope>
    <source>
        <strain evidence="2 3">BJ06-0143</strain>
    </source>
</reference>
<dbReference type="Gene3D" id="3.50.50.60">
    <property type="entry name" value="FAD/NAD(P)-binding domain"/>
    <property type="match status" value="1"/>
</dbReference>
<dbReference type="RefSeq" id="WP_194999978.1">
    <property type="nucleotide sequence ID" value="NZ_JADLQN010000001.1"/>
</dbReference>
<dbReference type="GO" id="GO:0004497">
    <property type="term" value="F:monooxygenase activity"/>
    <property type="evidence" value="ECO:0007669"/>
    <property type="project" value="UniProtKB-KW"/>
</dbReference>
<evidence type="ECO:0000259" key="1">
    <source>
        <dbReference type="Pfam" id="PF01494"/>
    </source>
</evidence>
<protein>
    <submittedName>
        <fullName evidence="2">FAD-dependent monooxygenase</fullName>
    </submittedName>
</protein>
<dbReference type="SUPFAM" id="SSF51905">
    <property type="entry name" value="FAD/NAD(P)-binding domain"/>
    <property type="match status" value="1"/>
</dbReference>
<accession>A0ABS0D3D7</accession>
<keyword evidence="2" id="KW-0503">Monooxygenase</keyword>
<dbReference type="PRINTS" id="PR00420">
    <property type="entry name" value="RNGMNOXGNASE"/>
</dbReference>
<dbReference type="InterPro" id="IPR002938">
    <property type="entry name" value="FAD-bd"/>
</dbReference>
<dbReference type="InterPro" id="IPR050407">
    <property type="entry name" value="Geranylgeranyl_reductase"/>
</dbReference>
<dbReference type="EMBL" id="JADLQN010000001">
    <property type="protein sequence ID" value="MBF6353010.1"/>
    <property type="molecule type" value="Genomic_DNA"/>
</dbReference>
<organism evidence="2 3">
    <name type="scientific">Nocardia higoensis</name>
    <dbReference type="NCBI Taxonomy" id="228599"/>
    <lineage>
        <taxon>Bacteria</taxon>
        <taxon>Bacillati</taxon>
        <taxon>Actinomycetota</taxon>
        <taxon>Actinomycetes</taxon>
        <taxon>Mycobacteriales</taxon>
        <taxon>Nocardiaceae</taxon>
        <taxon>Nocardia</taxon>
    </lineage>
</organism>
<dbReference type="Proteomes" id="UP000707731">
    <property type="component" value="Unassembled WGS sequence"/>
</dbReference>
<name>A0ABS0D3D7_9NOCA</name>
<dbReference type="InterPro" id="IPR036188">
    <property type="entry name" value="FAD/NAD-bd_sf"/>
</dbReference>
<evidence type="ECO:0000313" key="2">
    <source>
        <dbReference type="EMBL" id="MBF6353010.1"/>
    </source>
</evidence>
<feature type="domain" description="FAD-binding" evidence="1">
    <location>
        <begin position="4"/>
        <end position="313"/>
    </location>
</feature>